<dbReference type="PANTHER" id="PTHR11070">
    <property type="entry name" value="UVRD / RECB / PCRA DNA HELICASE FAMILY MEMBER"/>
    <property type="match status" value="1"/>
</dbReference>
<evidence type="ECO:0000313" key="14">
    <source>
        <dbReference type="EMBL" id="GAA4452014.1"/>
    </source>
</evidence>
<dbReference type="Gene3D" id="1.10.486.10">
    <property type="entry name" value="PCRA, domain 4"/>
    <property type="match status" value="1"/>
</dbReference>
<keyword evidence="5 10" id="KW-0067">ATP-binding</keyword>
<accession>A0ABP8MMV6</accession>
<evidence type="ECO:0000256" key="6">
    <source>
        <dbReference type="ARBA" id="ARBA00023235"/>
    </source>
</evidence>
<evidence type="ECO:0000256" key="3">
    <source>
        <dbReference type="ARBA" id="ARBA00022801"/>
    </source>
</evidence>
<reference evidence="15" key="1">
    <citation type="journal article" date="2019" name="Int. J. Syst. Evol. Microbiol.">
        <title>The Global Catalogue of Microorganisms (GCM) 10K type strain sequencing project: providing services to taxonomists for standard genome sequencing and annotation.</title>
        <authorList>
            <consortium name="The Broad Institute Genomics Platform"/>
            <consortium name="The Broad Institute Genome Sequencing Center for Infectious Disease"/>
            <person name="Wu L."/>
            <person name="Ma J."/>
        </authorList>
    </citation>
    <scope>NUCLEOTIDE SEQUENCE [LARGE SCALE GENOMIC DNA]</scope>
    <source>
        <strain evidence="15">JCM 17759</strain>
    </source>
</reference>
<dbReference type="Pfam" id="PF13361">
    <property type="entry name" value="UvrD_C"/>
    <property type="match status" value="1"/>
</dbReference>
<keyword evidence="15" id="KW-1185">Reference proteome</keyword>
<comment type="caution">
    <text evidence="14">The sequence shown here is derived from an EMBL/GenBank/DDBJ whole genome shotgun (WGS) entry which is preliminary data.</text>
</comment>
<evidence type="ECO:0000256" key="2">
    <source>
        <dbReference type="ARBA" id="ARBA00022741"/>
    </source>
</evidence>
<feature type="domain" description="UvrD-like helicase ATP-binding" evidence="12">
    <location>
        <begin position="5"/>
        <end position="294"/>
    </location>
</feature>
<dbReference type="PANTHER" id="PTHR11070:SF64">
    <property type="entry name" value="ATP-DEPENDENT DNA HELICASE REP"/>
    <property type="match status" value="1"/>
</dbReference>
<comment type="catalytic activity">
    <reaction evidence="7">
        <text>Couples ATP hydrolysis with the unwinding of duplex DNA by translocating in the 3'-5' direction.</text>
        <dbReference type="EC" id="5.6.2.4"/>
    </reaction>
</comment>
<dbReference type="Proteomes" id="UP001500840">
    <property type="component" value="Unassembled WGS sequence"/>
</dbReference>
<evidence type="ECO:0000256" key="5">
    <source>
        <dbReference type="ARBA" id="ARBA00022840"/>
    </source>
</evidence>
<dbReference type="RefSeq" id="WP_345321730.1">
    <property type="nucleotide sequence ID" value="NZ_BAABGA010000029.1"/>
</dbReference>
<dbReference type="EC" id="5.6.2.4" evidence="8"/>
<feature type="binding site" evidence="10">
    <location>
        <begin position="26"/>
        <end position="33"/>
    </location>
    <ligand>
        <name>ATP</name>
        <dbReference type="ChEBI" id="CHEBI:30616"/>
    </ligand>
</feature>
<keyword evidence="2 10" id="KW-0547">Nucleotide-binding</keyword>
<feature type="domain" description="UvrD-like helicase C-terminal" evidence="13">
    <location>
        <begin position="295"/>
        <end position="576"/>
    </location>
</feature>
<dbReference type="EMBL" id="BAABGA010000029">
    <property type="protein sequence ID" value="GAA4452014.1"/>
    <property type="molecule type" value="Genomic_DNA"/>
</dbReference>
<protein>
    <recommendedName>
        <fullName evidence="8">DNA 3'-5' helicase</fullName>
        <ecNumber evidence="8">5.6.2.4</ecNumber>
    </recommendedName>
</protein>
<sequence length="670" mass="75782">MNVSHGLNPAQAAAVETLSGPMLVLAGAGTGKTRVVTFRIANLIRNGTPPDRILAMTFTNKAAGEMQERIGELIGSKKKRKPRKGEPQEPKPTISTFHSLCVRILRRHARALGYPDKFSIYDRSDQESIARNILRELRLSGTALKPGDMLSIIGGWKNQSIHPEEAMSIASTDKEHFAASGYRRYQNALRARGAMDFDDLLLQTETLFLEHDAIREEEASKFDHVLVDEYQDTNGSQYRITRALTEVHRNFCVVGDDDQSIYAWRGADVTHILNFTKDWPDAKVVCLEDNYRSTGAILGMANTLIQYNTVRHDKILVPSRPDGRRPRILQHKDETAEAEMVVREIKNLIDNQHIQPRDIAILFRTNEQPRLFETELRKHDVPYVMMGSQSFFDRREIRDLIAYLKWIEQPDDEISLLRVINTPARGLSNKTVQLLVKRAVERGVPVWQVMQDNSAVQDLSPSARRGITELAQMAEDVRLRAKSDSLTDAVRTLLERTAYADEIARLYENPEERDARMASIGDLTNAVAAFEDKTEEADLTGFLAETALAGREMGNEKDKMALKNSVWLLTLHAAKGLEFPVVFMVGLEEGILPHSRSVKSGREEDIAEERRLCYVGITRAQETLTMSMALTRRKWGKPRPTIPSQFLYEITGKAANPNKYRKPRPVSSLR</sequence>
<keyword evidence="6" id="KW-0413">Isomerase</keyword>
<keyword evidence="3 10" id="KW-0378">Hydrolase</keyword>
<evidence type="ECO:0000256" key="1">
    <source>
        <dbReference type="ARBA" id="ARBA00009922"/>
    </source>
</evidence>
<evidence type="ECO:0000259" key="13">
    <source>
        <dbReference type="PROSITE" id="PS51217"/>
    </source>
</evidence>
<evidence type="ECO:0000256" key="7">
    <source>
        <dbReference type="ARBA" id="ARBA00034617"/>
    </source>
</evidence>
<evidence type="ECO:0000259" key="12">
    <source>
        <dbReference type="PROSITE" id="PS51198"/>
    </source>
</evidence>
<gene>
    <name evidence="14" type="ORF">GCM10023156_20690</name>
</gene>
<evidence type="ECO:0000256" key="11">
    <source>
        <dbReference type="SAM" id="MobiDB-lite"/>
    </source>
</evidence>
<dbReference type="InterPro" id="IPR014017">
    <property type="entry name" value="DNA_helicase_UvrD-like_C"/>
</dbReference>
<comment type="similarity">
    <text evidence="1">Belongs to the helicase family. UvrD subfamily.</text>
</comment>
<evidence type="ECO:0000256" key="8">
    <source>
        <dbReference type="ARBA" id="ARBA00034808"/>
    </source>
</evidence>
<evidence type="ECO:0000256" key="4">
    <source>
        <dbReference type="ARBA" id="ARBA00022806"/>
    </source>
</evidence>
<dbReference type="CDD" id="cd18807">
    <property type="entry name" value="SF1_C_UvrD"/>
    <property type="match status" value="1"/>
</dbReference>
<dbReference type="InterPro" id="IPR000212">
    <property type="entry name" value="DNA_helicase_UvrD/REP"/>
</dbReference>
<dbReference type="PROSITE" id="PS51217">
    <property type="entry name" value="UVRD_HELICASE_CTER"/>
    <property type="match status" value="1"/>
</dbReference>
<comment type="catalytic activity">
    <reaction evidence="9">
        <text>ATP + H2O = ADP + phosphate + H(+)</text>
        <dbReference type="Rhea" id="RHEA:13065"/>
        <dbReference type="ChEBI" id="CHEBI:15377"/>
        <dbReference type="ChEBI" id="CHEBI:15378"/>
        <dbReference type="ChEBI" id="CHEBI:30616"/>
        <dbReference type="ChEBI" id="CHEBI:43474"/>
        <dbReference type="ChEBI" id="CHEBI:456216"/>
        <dbReference type="EC" id="5.6.2.4"/>
    </reaction>
</comment>
<dbReference type="PROSITE" id="PS51198">
    <property type="entry name" value="UVRD_HELICASE_ATP_BIND"/>
    <property type="match status" value="1"/>
</dbReference>
<proteinExistence type="inferred from homology"/>
<dbReference type="Gene3D" id="3.40.50.300">
    <property type="entry name" value="P-loop containing nucleotide triphosphate hydrolases"/>
    <property type="match status" value="2"/>
</dbReference>
<feature type="region of interest" description="Disordered" evidence="11">
    <location>
        <begin position="73"/>
        <end position="93"/>
    </location>
</feature>
<dbReference type="SUPFAM" id="SSF52540">
    <property type="entry name" value="P-loop containing nucleoside triphosphate hydrolases"/>
    <property type="match status" value="1"/>
</dbReference>
<keyword evidence="4 10" id="KW-0347">Helicase</keyword>
<organism evidence="14 15">
    <name type="scientific">Novipirellula rosea</name>
    <dbReference type="NCBI Taxonomy" id="1031540"/>
    <lineage>
        <taxon>Bacteria</taxon>
        <taxon>Pseudomonadati</taxon>
        <taxon>Planctomycetota</taxon>
        <taxon>Planctomycetia</taxon>
        <taxon>Pirellulales</taxon>
        <taxon>Pirellulaceae</taxon>
        <taxon>Novipirellula</taxon>
    </lineage>
</organism>
<evidence type="ECO:0000313" key="15">
    <source>
        <dbReference type="Proteomes" id="UP001500840"/>
    </source>
</evidence>
<dbReference type="Pfam" id="PF00580">
    <property type="entry name" value="UvrD-helicase"/>
    <property type="match status" value="1"/>
</dbReference>
<dbReference type="InterPro" id="IPR014016">
    <property type="entry name" value="UvrD-like_ATP-bd"/>
</dbReference>
<evidence type="ECO:0000256" key="10">
    <source>
        <dbReference type="PROSITE-ProRule" id="PRU00560"/>
    </source>
</evidence>
<dbReference type="CDD" id="cd17932">
    <property type="entry name" value="DEXQc_UvrD"/>
    <property type="match status" value="1"/>
</dbReference>
<name>A0ABP8MMV6_9BACT</name>
<evidence type="ECO:0000256" key="9">
    <source>
        <dbReference type="ARBA" id="ARBA00048988"/>
    </source>
</evidence>
<dbReference type="InterPro" id="IPR013986">
    <property type="entry name" value="DExx_box_DNA_helicase_dom_sf"/>
</dbReference>
<dbReference type="InterPro" id="IPR027417">
    <property type="entry name" value="P-loop_NTPase"/>
</dbReference>
<dbReference type="Gene3D" id="1.10.10.160">
    <property type="match status" value="1"/>
</dbReference>